<dbReference type="Pfam" id="PF01960">
    <property type="entry name" value="ArgJ"/>
    <property type="match status" value="1"/>
</dbReference>
<dbReference type="InterPro" id="IPR042195">
    <property type="entry name" value="ArgJ_beta_C"/>
</dbReference>
<sequence>MRRVEGGICAVEGVEAWGRRDGKDGLALVRARGRCVGVYTKNAFQAAPLVLTRARLASSRGWTEGIVVSSGNANSFTGRRGLEDAERMAELAADAMGVSRGRVLVSSTGVIGCRLNMPLIESQIERVAPMLEHSPRGSDAAARAILTTDRAKKEIAVEVGEGSERVVLGAIAKGAGMVEPNMATMLAFIYTDAQLPSPVLRRALREAVDCSFNMLTIDRDTSTNDMVLLTSVACERVPADMWVYEQNLREGLSYVCRELARMMAADAEGASTLITVNVRGAQSIEDARAAARAVAGSTLVKTAVYGRDPNWGRVAAALGYSGARVDAGRTSISIAGVHMVRGGEPLPFDEQQASRAMEGEELVIDIDLGMGSHSATAWGCDLTHEYVELNSRYRT</sequence>
<feature type="chain" id="PRO_5044352699" description="Glutamate N-acetyltransferase beta chain" evidence="7">
    <location>
        <begin position="184"/>
        <end position="395"/>
    </location>
</feature>
<evidence type="ECO:0000256" key="5">
    <source>
        <dbReference type="ARBA" id="ARBA00022813"/>
    </source>
</evidence>
<comment type="subcellular location">
    <subcellularLocation>
        <location evidence="7">Cytoplasm</location>
    </subcellularLocation>
</comment>
<evidence type="ECO:0000256" key="4">
    <source>
        <dbReference type="ARBA" id="ARBA00022679"/>
    </source>
</evidence>
<accession>A0A832RZW1</accession>
<dbReference type="GO" id="GO:0004358">
    <property type="term" value="F:L-glutamate N-acetyltransferase activity, acting on acetyl-L-ornithine as donor"/>
    <property type="evidence" value="ECO:0007669"/>
    <property type="project" value="UniProtKB-UniRule"/>
</dbReference>
<dbReference type="GO" id="GO:0006592">
    <property type="term" value="P:ornithine biosynthetic process"/>
    <property type="evidence" value="ECO:0007669"/>
    <property type="project" value="TreeGrafter"/>
</dbReference>
<dbReference type="Gene3D" id="3.10.20.340">
    <property type="entry name" value="ArgJ beta chain, C-terminal domain"/>
    <property type="match status" value="1"/>
</dbReference>
<dbReference type="FunFam" id="3.10.20.340:FF:000001">
    <property type="entry name" value="Arginine biosynthesis bifunctional protein ArgJ, chloroplastic"/>
    <property type="match status" value="1"/>
</dbReference>
<dbReference type="GO" id="GO:0004042">
    <property type="term" value="F:L-glutamate N-acetyltransferase activity"/>
    <property type="evidence" value="ECO:0007669"/>
    <property type="project" value="TreeGrafter"/>
</dbReference>
<evidence type="ECO:0000256" key="7">
    <source>
        <dbReference type="HAMAP-Rule" id="MF_01106"/>
    </source>
</evidence>
<feature type="binding site" evidence="7">
    <location>
        <position position="184"/>
    </location>
    <ligand>
        <name>substrate</name>
    </ligand>
</feature>
<comment type="function">
    <text evidence="7">Catalyzes the transfer of the acetyl group from N(2)-acetylornithine to glutamate, forming N-acetylglutamate and L-ornithine.</text>
</comment>
<feature type="binding site" evidence="7">
    <location>
        <position position="173"/>
    </location>
    <ligand>
        <name>substrate</name>
    </ligand>
</feature>
<proteinExistence type="inferred from homology"/>
<dbReference type="GO" id="GO:0006526">
    <property type="term" value="P:L-arginine biosynthetic process"/>
    <property type="evidence" value="ECO:0007669"/>
    <property type="project" value="UniProtKB-UniRule"/>
</dbReference>
<dbReference type="EMBL" id="DUIH01000022">
    <property type="protein sequence ID" value="HIH70326.1"/>
    <property type="molecule type" value="Genomic_DNA"/>
</dbReference>
<keyword evidence="7" id="KW-0963">Cytoplasm</keyword>
<keyword evidence="4 7" id="KW-0808">Transferase</keyword>
<dbReference type="NCBIfam" id="TIGR00120">
    <property type="entry name" value="ArgJ"/>
    <property type="match status" value="1"/>
</dbReference>
<dbReference type="AlphaFoldDB" id="A0A832RZW1"/>
<evidence type="ECO:0000313" key="9">
    <source>
        <dbReference type="Proteomes" id="UP000600363"/>
    </source>
</evidence>
<feature type="site" description="Involved in the stabilization of negative charge on the oxyanion by the formation of the oxyanion hole" evidence="7">
    <location>
        <position position="109"/>
    </location>
</feature>
<feature type="site" description="Involved in the stabilization of negative charge on the oxyanion by the formation of the oxyanion hole" evidence="7">
    <location>
        <position position="108"/>
    </location>
</feature>
<dbReference type="EC" id="2.3.1.35" evidence="7"/>
<evidence type="ECO:0000256" key="2">
    <source>
        <dbReference type="ARBA" id="ARBA00022571"/>
    </source>
</evidence>
<feature type="binding site" evidence="7">
    <location>
        <position position="268"/>
    </location>
    <ligand>
        <name>substrate</name>
    </ligand>
</feature>
<dbReference type="InterPro" id="IPR016117">
    <property type="entry name" value="ArgJ-like_dom_sf"/>
</dbReference>
<evidence type="ECO:0000256" key="1">
    <source>
        <dbReference type="ARBA" id="ARBA00006774"/>
    </source>
</evidence>
<keyword evidence="5 7" id="KW-0068">Autocatalytic cleavage</keyword>
<keyword evidence="2 7" id="KW-0055">Arginine biosynthesis</keyword>
<comment type="caution">
    <text evidence="8">The sequence shown here is derived from an EMBL/GenBank/DDBJ whole genome shotgun (WGS) entry which is preliminary data.</text>
</comment>
<evidence type="ECO:0000313" key="8">
    <source>
        <dbReference type="EMBL" id="HIH70326.1"/>
    </source>
</evidence>
<protein>
    <recommendedName>
        <fullName evidence="7">Glutamate N-acetyltransferase</fullName>
        <ecNumber evidence="7">2.3.1.35</ecNumber>
    </recommendedName>
    <alternativeName>
        <fullName evidence="7">Ornithine acetyltransferase</fullName>
        <shortName evidence="7">OATase</shortName>
    </alternativeName>
    <alternativeName>
        <fullName evidence="7">Ornithine transacetylase</fullName>
    </alternativeName>
    <component>
        <recommendedName>
            <fullName evidence="7">Glutamate N-acetyltransferase alpha chain</fullName>
        </recommendedName>
    </component>
    <component>
        <recommendedName>
            <fullName evidence="7">Glutamate N-acetyltransferase beta chain</fullName>
        </recommendedName>
    </component>
</protein>
<comment type="catalytic activity">
    <reaction evidence="7">
        <text>N(2)-acetyl-L-ornithine + L-glutamate = N-acetyl-L-glutamate + L-ornithine</text>
        <dbReference type="Rhea" id="RHEA:15349"/>
        <dbReference type="ChEBI" id="CHEBI:29985"/>
        <dbReference type="ChEBI" id="CHEBI:44337"/>
        <dbReference type="ChEBI" id="CHEBI:46911"/>
        <dbReference type="ChEBI" id="CHEBI:57805"/>
        <dbReference type="EC" id="2.3.1.35"/>
    </reaction>
</comment>
<dbReference type="Proteomes" id="UP000600363">
    <property type="component" value="Unassembled WGS sequence"/>
</dbReference>
<organism evidence="8 9">
    <name type="scientific">Methermicoccus shengliensis</name>
    <dbReference type="NCBI Taxonomy" id="660064"/>
    <lineage>
        <taxon>Archaea</taxon>
        <taxon>Methanobacteriati</taxon>
        <taxon>Methanobacteriota</taxon>
        <taxon>Stenosarchaea group</taxon>
        <taxon>Methanomicrobia</taxon>
        <taxon>Methanosarcinales</taxon>
        <taxon>Methermicoccaceae</taxon>
        <taxon>Methermicoccus</taxon>
    </lineage>
</organism>
<feature type="chain" id="PRO_5044352698" description="Glutamate N-acetyltransferase alpha chain" evidence="7">
    <location>
        <begin position="1"/>
        <end position="183"/>
    </location>
</feature>
<feature type="binding site" evidence="7">
    <location>
        <position position="390"/>
    </location>
    <ligand>
        <name>substrate</name>
    </ligand>
</feature>
<dbReference type="NCBIfam" id="NF003802">
    <property type="entry name" value="PRK05388.1"/>
    <property type="match status" value="1"/>
</dbReference>
<feature type="binding site" evidence="7">
    <location>
        <position position="147"/>
    </location>
    <ligand>
        <name>substrate</name>
    </ligand>
</feature>
<dbReference type="CDD" id="cd02152">
    <property type="entry name" value="OAT"/>
    <property type="match status" value="1"/>
</dbReference>
<dbReference type="InterPro" id="IPR002813">
    <property type="entry name" value="Arg_biosynth_ArgJ"/>
</dbReference>
<dbReference type="Gene3D" id="3.60.70.12">
    <property type="entry name" value="L-amino peptidase D-ALA esterase/amidase"/>
    <property type="match status" value="1"/>
</dbReference>
<evidence type="ECO:0000256" key="3">
    <source>
        <dbReference type="ARBA" id="ARBA00022605"/>
    </source>
</evidence>
<gene>
    <name evidence="7 8" type="primary">argJ</name>
    <name evidence="8" type="ORF">HA299_06945</name>
</gene>
<comment type="similarity">
    <text evidence="1 7">Belongs to the ArgJ family.</text>
</comment>
<dbReference type="UniPathway" id="UPA00068">
    <property type="reaction ID" value="UER00106"/>
</dbReference>
<dbReference type="PANTHER" id="PTHR23100">
    <property type="entry name" value="ARGININE BIOSYNTHESIS BIFUNCTIONAL PROTEIN ARGJ"/>
    <property type="match status" value="1"/>
</dbReference>
<feature type="binding site" evidence="7">
    <location>
        <position position="395"/>
    </location>
    <ligand>
        <name>substrate</name>
    </ligand>
</feature>
<reference evidence="8" key="1">
    <citation type="journal article" date="2020" name="bioRxiv">
        <title>A rank-normalized archaeal taxonomy based on genome phylogeny resolves widespread incomplete and uneven classifications.</title>
        <authorList>
            <person name="Rinke C."/>
            <person name="Chuvochina M."/>
            <person name="Mussig A.J."/>
            <person name="Chaumeil P.-A."/>
            <person name="Waite D.W."/>
            <person name="Whitman W.B."/>
            <person name="Parks D.H."/>
            <person name="Hugenholtz P."/>
        </authorList>
    </citation>
    <scope>NUCLEOTIDE SEQUENCE</scope>
    <source>
        <strain evidence="8">UBA12518</strain>
    </source>
</reference>
<keyword evidence="3 7" id="KW-0028">Amino-acid biosynthesis</keyword>
<dbReference type="HAMAP" id="MF_01106">
    <property type="entry name" value="ArgJ"/>
    <property type="match status" value="1"/>
</dbReference>
<dbReference type="SUPFAM" id="SSF56266">
    <property type="entry name" value="DmpA/ArgJ-like"/>
    <property type="match status" value="1"/>
</dbReference>
<feature type="active site" description="Nucleophile" evidence="7">
    <location>
        <position position="184"/>
    </location>
</feature>
<dbReference type="GO" id="GO:0005737">
    <property type="term" value="C:cytoplasm"/>
    <property type="evidence" value="ECO:0007669"/>
    <property type="project" value="UniProtKB-SubCell"/>
</dbReference>
<keyword evidence="6 7" id="KW-0012">Acyltransferase</keyword>
<comment type="pathway">
    <text evidence="7">Amino-acid biosynthesis; L-arginine biosynthesis; L-ornithine and N-acetyl-L-glutamate from L-glutamate and N(2)-acetyl-L-ornithine (cyclic): step 1/1.</text>
</comment>
<feature type="site" description="Cleavage; by autolysis" evidence="7">
    <location>
        <begin position="183"/>
        <end position="184"/>
    </location>
</feature>
<name>A0A832RZW1_9EURY</name>
<dbReference type="PANTHER" id="PTHR23100:SF0">
    <property type="entry name" value="ARGININE BIOSYNTHESIS BIFUNCTIONAL PROTEIN ARGJ, MITOCHONDRIAL"/>
    <property type="match status" value="1"/>
</dbReference>
<comment type="subunit">
    <text evidence="7">Heterotetramer of two alpha and two beta chains.</text>
</comment>
<evidence type="ECO:0000256" key="6">
    <source>
        <dbReference type="ARBA" id="ARBA00023315"/>
    </source>
</evidence>